<protein>
    <recommendedName>
        <fullName evidence="4">Secreted protein</fullName>
    </recommendedName>
</protein>
<dbReference type="EMBL" id="JACIEE010000006">
    <property type="protein sequence ID" value="MBB3977892.1"/>
    <property type="molecule type" value="Genomic_DNA"/>
</dbReference>
<reference evidence="2 3" key="1">
    <citation type="submission" date="2020-08" db="EMBL/GenBank/DDBJ databases">
        <title>Genomic Encyclopedia of Type Strains, Phase IV (KMG-IV): sequencing the most valuable type-strain genomes for metagenomic binning, comparative biology and taxonomic classification.</title>
        <authorList>
            <person name="Goeker M."/>
        </authorList>
    </citation>
    <scope>NUCLEOTIDE SEQUENCE [LARGE SCALE GENOMIC DNA]</scope>
    <source>
        <strain evidence="2 3">DSM 100211</strain>
    </source>
</reference>
<feature type="chain" id="PRO_5030517620" description="Secreted protein" evidence="1">
    <location>
        <begin position="23"/>
        <end position="207"/>
    </location>
</feature>
<proteinExistence type="predicted"/>
<comment type="caution">
    <text evidence="2">The sequence shown here is derived from an EMBL/GenBank/DDBJ whole genome shotgun (WGS) entry which is preliminary data.</text>
</comment>
<dbReference type="Proteomes" id="UP000574761">
    <property type="component" value="Unassembled WGS sequence"/>
</dbReference>
<keyword evidence="3" id="KW-1185">Reference proteome</keyword>
<sequence>MNRPVFLVPLLVALSAAPSARAAANTDPDWPCIQRKVPELSIAQVWNGSEIPESAKEWGKDPRLSDLAAELTKRSNAIENVRQQISDYASALPKDQVNERLEQLFMAVFDRLNMERGQIISGIARYAGKQRDLASDIRKKAAEIDKMHAASDSDPTELARHDQQLAWETRIFEERVQSLTYVCEVPTLIEQRLYSLSKIINESMLKE</sequence>
<dbReference type="RefSeq" id="WP_183805799.1">
    <property type="nucleotide sequence ID" value="NZ_JACIEE010000006.1"/>
</dbReference>
<name>A0A7W6DC30_9HYPH</name>
<feature type="signal peptide" evidence="1">
    <location>
        <begin position="1"/>
        <end position="22"/>
    </location>
</feature>
<gene>
    <name evidence="2" type="ORF">GGQ64_003106</name>
</gene>
<accession>A0A7W6DC30</accession>
<evidence type="ECO:0000256" key="1">
    <source>
        <dbReference type="SAM" id="SignalP"/>
    </source>
</evidence>
<evidence type="ECO:0000313" key="3">
    <source>
        <dbReference type="Proteomes" id="UP000574761"/>
    </source>
</evidence>
<evidence type="ECO:0000313" key="2">
    <source>
        <dbReference type="EMBL" id="MBB3977892.1"/>
    </source>
</evidence>
<dbReference type="AlphaFoldDB" id="A0A7W6DC30"/>
<keyword evidence="1" id="KW-0732">Signal</keyword>
<organism evidence="2 3">
    <name type="scientific">Mycoplana azooxidifex</name>
    <dbReference type="NCBI Taxonomy" id="1636188"/>
    <lineage>
        <taxon>Bacteria</taxon>
        <taxon>Pseudomonadati</taxon>
        <taxon>Pseudomonadota</taxon>
        <taxon>Alphaproteobacteria</taxon>
        <taxon>Hyphomicrobiales</taxon>
        <taxon>Rhizobiaceae</taxon>
        <taxon>Mycoplana</taxon>
    </lineage>
</organism>
<evidence type="ECO:0008006" key="4">
    <source>
        <dbReference type="Google" id="ProtNLM"/>
    </source>
</evidence>